<protein>
    <submittedName>
        <fullName evidence="2">Uncharacterized protein</fullName>
    </submittedName>
</protein>
<name>A0A5K7YIA6_9BACT</name>
<organism evidence="2 3">
    <name type="scientific">Desulfosarcina alkanivorans</name>
    <dbReference type="NCBI Taxonomy" id="571177"/>
    <lineage>
        <taxon>Bacteria</taxon>
        <taxon>Pseudomonadati</taxon>
        <taxon>Thermodesulfobacteriota</taxon>
        <taxon>Desulfobacteria</taxon>
        <taxon>Desulfobacterales</taxon>
        <taxon>Desulfosarcinaceae</taxon>
        <taxon>Desulfosarcina</taxon>
    </lineage>
</organism>
<dbReference type="Proteomes" id="UP000427906">
    <property type="component" value="Chromosome"/>
</dbReference>
<reference evidence="2 3" key="1">
    <citation type="submission" date="2019-11" db="EMBL/GenBank/DDBJ databases">
        <title>Comparative genomics of hydrocarbon-degrading Desulfosarcina strains.</title>
        <authorList>
            <person name="Watanabe M."/>
            <person name="Kojima H."/>
            <person name="Fukui M."/>
        </authorList>
    </citation>
    <scope>NUCLEOTIDE SEQUENCE [LARGE SCALE GENOMIC DNA]</scope>
    <source>
        <strain evidence="2 3">PL12</strain>
    </source>
</reference>
<dbReference type="KEGG" id="dalk:DSCA_20450"/>
<sequence length="64" mass="7184">MATDGLMAIRYLISAEESRIGRTDYWNSVFLAGRTPFDRTCLALLKVLVIITLSVFMVMALSQL</sequence>
<keyword evidence="1" id="KW-0472">Membrane</keyword>
<keyword evidence="3" id="KW-1185">Reference proteome</keyword>
<dbReference type="RefSeq" id="WP_155316308.1">
    <property type="nucleotide sequence ID" value="NZ_AP021874.1"/>
</dbReference>
<accession>A0A5K7YIA6</accession>
<evidence type="ECO:0000313" key="2">
    <source>
        <dbReference type="EMBL" id="BBO68115.1"/>
    </source>
</evidence>
<evidence type="ECO:0000256" key="1">
    <source>
        <dbReference type="SAM" id="Phobius"/>
    </source>
</evidence>
<evidence type="ECO:0000313" key="3">
    <source>
        <dbReference type="Proteomes" id="UP000427906"/>
    </source>
</evidence>
<proteinExistence type="predicted"/>
<keyword evidence="1" id="KW-1133">Transmembrane helix</keyword>
<keyword evidence="1" id="KW-0812">Transmembrane</keyword>
<dbReference type="AlphaFoldDB" id="A0A5K7YIA6"/>
<feature type="transmembrane region" description="Helical" evidence="1">
    <location>
        <begin position="41"/>
        <end position="61"/>
    </location>
</feature>
<dbReference type="EMBL" id="AP021874">
    <property type="protein sequence ID" value="BBO68115.1"/>
    <property type="molecule type" value="Genomic_DNA"/>
</dbReference>
<gene>
    <name evidence="2" type="ORF">DSCA_20450</name>
</gene>